<sequence>MLTYNCLDRFGVIKIMNLERKPRPSAYIKVFAKRKDGNVEFYKDGYTDARGKFDYVSLNTDTLLSIEKFVILVVDDEFGSLIHEISPPLQ</sequence>
<dbReference type="OrthoDB" id="17798at2759"/>
<gene>
    <name evidence="1" type="ORF">SteCoe_29952</name>
</gene>
<dbReference type="EMBL" id="MPUH01000959">
    <property type="protein sequence ID" value="OMJ71757.1"/>
    <property type="molecule type" value="Genomic_DNA"/>
</dbReference>
<dbReference type="Proteomes" id="UP000187209">
    <property type="component" value="Unassembled WGS sequence"/>
</dbReference>
<evidence type="ECO:0000313" key="2">
    <source>
        <dbReference type="Proteomes" id="UP000187209"/>
    </source>
</evidence>
<accession>A0A1R2B4S5</accession>
<keyword evidence="2" id="KW-1185">Reference proteome</keyword>
<evidence type="ECO:0000313" key="1">
    <source>
        <dbReference type="EMBL" id="OMJ71757.1"/>
    </source>
</evidence>
<reference evidence="1 2" key="1">
    <citation type="submission" date="2016-11" db="EMBL/GenBank/DDBJ databases">
        <title>The macronuclear genome of Stentor coeruleus: a giant cell with tiny introns.</title>
        <authorList>
            <person name="Slabodnick M."/>
            <person name="Ruby J.G."/>
            <person name="Reiff S.B."/>
            <person name="Swart E.C."/>
            <person name="Gosai S."/>
            <person name="Prabakaran S."/>
            <person name="Witkowska E."/>
            <person name="Larue G.E."/>
            <person name="Fisher S."/>
            <person name="Freeman R.M."/>
            <person name="Gunawardena J."/>
            <person name="Chu W."/>
            <person name="Stover N.A."/>
            <person name="Gregory B.D."/>
            <person name="Nowacki M."/>
            <person name="Derisi J."/>
            <person name="Roy S.W."/>
            <person name="Marshall W.F."/>
            <person name="Sood P."/>
        </authorList>
    </citation>
    <scope>NUCLEOTIDE SEQUENCE [LARGE SCALE GENOMIC DNA]</scope>
    <source>
        <strain evidence="1">WM001</strain>
    </source>
</reference>
<proteinExistence type="predicted"/>
<organism evidence="1 2">
    <name type="scientific">Stentor coeruleus</name>
    <dbReference type="NCBI Taxonomy" id="5963"/>
    <lineage>
        <taxon>Eukaryota</taxon>
        <taxon>Sar</taxon>
        <taxon>Alveolata</taxon>
        <taxon>Ciliophora</taxon>
        <taxon>Postciliodesmatophora</taxon>
        <taxon>Heterotrichea</taxon>
        <taxon>Heterotrichida</taxon>
        <taxon>Stentoridae</taxon>
        <taxon>Stentor</taxon>
    </lineage>
</organism>
<comment type="caution">
    <text evidence="1">The sequence shown here is derived from an EMBL/GenBank/DDBJ whole genome shotgun (WGS) entry which is preliminary data.</text>
</comment>
<name>A0A1R2B4S5_9CILI</name>
<dbReference type="AlphaFoldDB" id="A0A1R2B4S5"/>
<protein>
    <submittedName>
        <fullName evidence="1">Uncharacterized protein</fullName>
    </submittedName>
</protein>